<evidence type="ECO:0000313" key="6">
    <source>
        <dbReference type="EMBL" id="KAK3395338.1"/>
    </source>
</evidence>
<dbReference type="Proteomes" id="UP001281003">
    <property type="component" value="Unassembled WGS sequence"/>
</dbReference>
<reference evidence="6" key="2">
    <citation type="submission" date="2023-07" db="EMBL/GenBank/DDBJ databases">
        <authorList>
            <consortium name="Lawrence Berkeley National Laboratory"/>
            <person name="Haridas S."/>
            <person name="Hensen N."/>
            <person name="Bonometti L."/>
            <person name="Westerberg I."/>
            <person name="Brannstrom I.O."/>
            <person name="Guillou S."/>
            <person name="Cros-Aarteil S."/>
            <person name="Calhoun S."/>
            <person name="Kuo A."/>
            <person name="Mondo S."/>
            <person name="Pangilinan J."/>
            <person name="Riley R."/>
            <person name="LaButti K."/>
            <person name="Andreopoulos B."/>
            <person name="Lipzen A."/>
            <person name="Chen C."/>
            <person name="Yanf M."/>
            <person name="Daum C."/>
            <person name="Ng V."/>
            <person name="Clum A."/>
            <person name="Steindorff A."/>
            <person name="Ohm R."/>
            <person name="Martin F."/>
            <person name="Silar P."/>
            <person name="Natvig D."/>
            <person name="Lalanne C."/>
            <person name="Gautier V."/>
            <person name="Ament-velasquez S.L."/>
            <person name="Kruys A."/>
            <person name="Hutchinson M.I."/>
            <person name="Powell A.J."/>
            <person name="Barry K."/>
            <person name="Miller A.N."/>
            <person name="Grigoriev I.V."/>
            <person name="Debuchy R."/>
            <person name="Gladieux P."/>
            <person name="Thoren M.H."/>
            <person name="Johannesson H."/>
        </authorList>
    </citation>
    <scope>NUCLEOTIDE SEQUENCE</scope>
    <source>
        <strain evidence="6">FGSC 1904</strain>
    </source>
</reference>
<dbReference type="Gene3D" id="3.40.50.1820">
    <property type="entry name" value="alpha/beta hydrolase"/>
    <property type="match status" value="1"/>
</dbReference>
<dbReference type="GO" id="GO:0016787">
    <property type="term" value="F:hydrolase activity"/>
    <property type="evidence" value="ECO:0007669"/>
    <property type="project" value="UniProtKB-KW"/>
</dbReference>
<dbReference type="PANTHER" id="PTHR43248">
    <property type="entry name" value="2-SUCCINYL-6-HYDROXY-2,4-CYCLOHEXADIENE-1-CARBOXYLATE SYNTHASE"/>
    <property type="match status" value="1"/>
</dbReference>
<evidence type="ECO:0000259" key="5">
    <source>
        <dbReference type="Pfam" id="PF08386"/>
    </source>
</evidence>
<protein>
    <submittedName>
        <fullName evidence="6">TAP-like protein-domain-containing protein</fullName>
    </submittedName>
</protein>
<dbReference type="InterPro" id="IPR000073">
    <property type="entry name" value="AB_hydrolase_1"/>
</dbReference>
<dbReference type="InterPro" id="IPR013595">
    <property type="entry name" value="Pept_S33_TAP-like_C"/>
</dbReference>
<reference evidence="6" key="1">
    <citation type="journal article" date="2023" name="Mol. Phylogenet. Evol.">
        <title>Genome-scale phylogeny and comparative genomics of the fungal order Sordariales.</title>
        <authorList>
            <person name="Hensen N."/>
            <person name="Bonometti L."/>
            <person name="Westerberg I."/>
            <person name="Brannstrom I.O."/>
            <person name="Guillou S."/>
            <person name="Cros-Aarteil S."/>
            <person name="Calhoun S."/>
            <person name="Haridas S."/>
            <person name="Kuo A."/>
            <person name="Mondo S."/>
            <person name="Pangilinan J."/>
            <person name="Riley R."/>
            <person name="LaButti K."/>
            <person name="Andreopoulos B."/>
            <person name="Lipzen A."/>
            <person name="Chen C."/>
            <person name="Yan M."/>
            <person name="Daum C."/>
            <person name="Ng V."/>
            <person name="Clum A."/>
            <person name="Steindorff A."/>
            <person name="Ohm R.A."/>
            <person name="Martin F."/>
            <person name="Silar P."/>
            <person name="Natvig D.O."/>
            <person name="Lalanne C."/>
            <person name="Gautier V."/>
            <person name="Ament-Velasquez S.L."/>
            <person name="Kruys A."/>
            <person name="Hutchinson M.I."/>
            <person name="Powell A.J."/>
            <person name="Barry K."/>
            <person name="Miller A.N."/>
            <person name="Grigoriev I.V."/>
            <person name="Debuchy R."/>
            <person name="Gladieux P."/>
            <person name="Hiltunen Thoren M."/>
            <person name="Johannesson H."/>
        </authorList>
    </citation>
    <scope>NUCLEOTIDE SEQUENCE</scope>
    <source>
        <strain evidence="6">FGSC 1904</strain>
    </source>
</reference>
<accession>A0AAE0P8M5</accession>
<evidence type="ECO:0000313" key="7">
    <source>
        <dbReference type="Proteomes" id="UP001281003"/>
    </source>
</evidence>
<feature type="region of interest" description="Disordered" evidence="3">
    <location>
        <begin position="636"/>
        <end position="657"/>
    </location>
</feature>
<evidence type="ECO:0000256" key="1">
    <source>
        <dbReference type="ARBA" id="ARBA00010088"/>
    </source>
</evidence>
<dbReference type="AlphaFoldDB" id="A0AAE0P8M5"/>
<gene>
    <name evidence="6" type="ORF">B0T20DRAFT_31820</name>
</gene>
<keyword evidence="2" id="KW-0378">Hydrolase</keyword>
<sequence length="676" mass="75400">MNSLEVPAASTNTMYRKLQDEGQYRVSSISERHCWHRITHPRATKIAWSCTAIVLATLALLSLPDLSSLAWTTSPKRPYINTLYFFDKDRKKEPGDEFNWADITPSPPPIQWQPCYDNEFDCARLDLPMDWQQAEATNDSASGRRVILAIIRLRATVPSNNSDYRGPIIFNPGGPGGSGIWSLRDHGRDLQTIVGTNHDIVSWDPRGVGASIPRIDCWASTQDRVYWDLQDPGVIDAHEGTVYDAYARAAAYSLVCERNLEASGILEHSSTLYHARDLLAILEGMGEEKLKYWGFSYGTVLGGTFAVMYPDRVERMVNDGNVDYEEWHNGTYINFLHDTDKVMEAFYTFCHSAGPDRCSFHASSPHAIKSRLDALLTKLRTHPIIIPLGQQSPSSDPTEPFHVPSLVTYSHIRRMLSTALYQPILRFPQIARVLASLEAGDALPYHQYTLSDIPPLPSSPTTCQADDTEPIQPPPFIPFEEESNPDVSSAVMCSDAAPFTSSPHDFAQYAKQLLNISSAAGAVQASFRLSCAGRTIRPRWQPLNFTSAFEDVATAHPVLFINNEFDNVTPLVSARKNAKGFKGAKVLVQRGSWGHTSLASPSFCMAKVVRKYFREGEMPEEEEECWGDQVPFGDEDADMEKRVEGSGEGDAGGDGDGELRRAVWRLSRRRSIFGRL</sequence>
<feature type="domain" description="AB hydrolase-1" evidence="4">
    <location>
        <begin position="167"/>
        <end position="327"/>
    </location>
</feature>
<dbReference type="Pfam" id="PF08386">
    <property type="entry name" value="Abhydrolase_4"/>
    <property type="match status" value="1"/>
</dbReference>
<organism evidence="6 7">
    <name type="scientific">Sordaria brevicollis</name>
    <dbReference type="NCBI Taxonomy" id="83679"/>
    <lineage>
        <taxon>Eukaryota</taxon>
        <taxon>Fungi</taxon>
        <taxon>Dikarya</taxon>
        <taxon>Ascomycota</taxon>
        <taxon>Pezizomycotina</taxon>
        <taxon>Sordariomycetes</taxon>
        <taxon>Sordariomycetidae</taxon>
        <taxon>Sordariales</taxon>
        <taxon>Sordariaceae</taxon>
        <taxon>Sordaria</taxon>
    </lineage>
</organism>
<evidence type="ECO:0000259" key="4">
    <source>
        <dbReference type="Pfam" id="PF00561"/>
    </source>
</evidence>
<dbReference type="SUPFAM" id="SSF53474">
    <property type="entry name" value="alpha/beta-Hydrolases"/>
    <property type="match status" value="1"/>
</dbReference>
<proteinExistence type="inferred from homology"/>
<dbReference type="InterPro" id="IPR051601">
    <property type="entry name" value="Serine_prot/Carboxylest_S33"/>
</dbReference>
<dbReference type="InterPro" id="IPR029058">
    <property type="entry name" value="AB_hydrolase_fold"/>
</dbReference>
<feature type="region of interest" description="Disordered" evidence="3">
    <location>
        <begin position="454"/>
        <end position="474"/>
    </location>
</feature>
<evidence type="ECO:0000256" key="2">
    <source>
        <dbReference type="ARBA" id="ARBA00022801"/>
    </source>
</evidence>
<comment type="caution">
    <text evidence="6">The sequence shown here is derived from an EMBL/GenBank/DDBJ whole genome shotgun (WGS) entry which is preliminary data.</text>
</comment>
<keyword evidence="7" id="KW-1185">Reference proteome</keyword>
<comment type="similarity">
    <text evidence="1">Belongs to the peptidase S33 family.</text>
</comment>
<dbReference type="Pfam" id="PF00561">
    <property type="entry name" value="Abhydrolase_1"/>
    <property type="match status" value="1"/>
</dbReference>
<evidence type="ECO:0000256" key="3">
    <source>
        <dbReference type="SAM" id="MobiDB-lite"/>
    </source>
</evidence>
<feature type="domain" description="Peptidase S33 tripeptidyl aminopeptidase-like C-terminal" evidence="5">
    <location>
        <begin position="519"/>
        <end position="625"/>
    </location>
</feature>
<dbReference type="PANTHER" id="PTHR43248:SF25">
    <property type="entry name" value="AB HYDROLASE-1 DOMAIN-CONTAINING PROTEIN-RELATED"/>
    <property type="match status" value="1"/>
</dbReference>
<name>A0AAE0P8M5_SORBR</name>
<dbReference type="EMBL" id="JAUTDP010000010">
    <property type="protein sequence ID" value="KAK3395338.1"/>
    <property type="molecule type" value="Genomic_DNA"/>
</dbReference>